<reference evidence="2" key="1">
    <citation type="journal article" date="2016" name="Nature">
        <title>Genome evolution in the allotetraploid frog Xenopus laevis.</title>
        <authorList>
            <person name="Session A.M."/>
            <person name="Uno Y."/>
            <person name="Kwon T."/>
            <person name="Chapman J.A."/>
            <person name="Toyoda A."/>
            <person name="Takahashi S."/>
            <person name="Fukui A."/>
            <person name="Hikosaka A."/>
            <person name="Suzuki A."/>
            <person name="Kondo M."/>
            <person name="van Heeringen S.J."/>
            <person name="Quigley I."/>
            <person name="Heinz S."/>
            <person name="Ogino H."/>
            <person name="Ochi H."/>
            <person name="Hellsten U."/>
            <person name="Lyons J.B."/>
            <person name="Simakov O."/>
            <person name="Putnam N."/>
            <person name="Stites J."/>
            <person name="Kuroki Y."/>
            <person name="Tanaka T."/>
            <person name="Michiue T."/>
            <person name="Watanabe M."/>
            <person name="Bogdanovic O."/>
            <person name="Lister R."/>
            <person name="Georgiou G."/>
            <person name="Paranjpe S.S."/>
            <person name="van Kruijsbergen I."/>
            <person name="Shu S."/>
            <person name="Carlson J."/>
            <person name="Kinoshita T."/>
            <person name="Ohta Y."/>
            <person name="Mawaribuchi S."/>
            <person name="Jenkins J."/>
            <person name="Grimwood J."/>
            <person name="Schmutz J."/>
            <person name="Mitros T."/>
            <person name="Mozaffari S.V."/>
            <person name="Suzuki Y."/>
            <person name="Haramoto Y."/>
            <person name="Yamamoto T.S."/>
            <person name="Takagi C."/>
            <person name="Heald R."/>
            <person name="Miller K."/>
            <person name="Haudenschild C."/>
            <person name="Kitzman J."/>
            <person name="Nakayama T."/>
            <person name="Izutsu Y."/>
            <person name="Robert J."/>
            <person name="Fortriede J."/>
            <person name="Burns K."/>
            <person name="Lotay V."/>
            <person name="Karimi K."/>
            <person name="Yasuoka Y."/>
            <person name="Dichmann D.S."/>
            <person name="Flajnik M.F."/>
            <person name="Houston D.W."/>
            <person name="Shendure J."/>
            <person name="DuPasquier L."/>
            <person name="Vize P.D."/>
            <person name="Zorn A.M."/>
            <person name="Ito M."/>
            <person name="Marcotte E.M."/>
            <person name="Wallingford J.B."/>
            <person name="Ito Y."/>
            <person name="Asashima M."/>
            <person name="Ueno N."/>
            <person name="Matsuda Y."/>
            <person name="Veenstra G.J."/>
            <person name="Fujiyama A."/>
            <person name="Harland R.M."/>
            <person name="Taira M."/>
            <person name="Rokhsar D.S."/>
        </authorList>
    </citation>
    <scope>NUCLEOTIDE SEQUENCE [LARGE SCALE GENOMIC DNA]</scope>
    <source>
        <strain evidence="2">J</strain>
    </source>
</reference>
<sequence length="89" mass="10067">MDKYILVTVDVSSLYTNIQYEQGLLSNFVIESVHLKHNYSFYAGSFYNQMNVGDSGCCRLYSHMIIAARDPKGRTPWVILSAIASVPTR</sequence>
<dbReference type="AlphaFoldDB" id="A0A974C135"/>
<evidence type="ECO:0000313" key="1">
    <source>
        <dbReference type="EMBL" id="OCT64170.1"/>
    </source>
</evidence>
<accession>A0A974C135</accession>
<name>A0A974C135_XENLA</name>
<dbReference type="Proteomes" id="UP000694892">
    <property type="component" value="Chromosome 9_10L"/>
</dbReference>
<dbReference type="EMBL" id="CM004482">
    <property type="protein sequence ID" value="OCT64170.1"/>
    <property type="molecule type" value="Genomic_DNA"/>
</dbReference>
<protein>
    <submittedName>
        <fullName evidence="1">Uncharacterized protein</fullName>
    </submittedName>
</protein>
<gene>
    <name evidence="1" type="ORF">XELAEV_18045271mg</name>
</gene>
<evidence type="ECO:0000313" key="2">
    <source>
        <dbReference type="Proteomes" id="UP000694892"/>
    </source>
</evidence>
<proteinExistence type="predicted"/>
<organism evidence="1 2">
    <name type="scientific">Xenopus laevis</name>
    <name type="common">African clawed frog</name>
    <dbReference type="NCBI Taxonomy" id="8355"/>
    <lineage>
        <taxon>Eukaryota</taxon>
        <taxon>Metazoa</taxon>
        <taxon>Chordata</taxon>
        <taxon>Craniata</taxon>
        <taxon>Vertebrata</taxon>
        <taxon>Euteleostomi</taxon>
        <taxon>Amphibia</taxon>
        <taxon>Batrachia</taxon>
        <taxon>Anura</taxon>
        <taxon>Pipoidea</taxon>
        <taxon>Pipidae</taxon>
        <taxon>Xenopodinae</taxon>
        <taxon>Xenopus</taxon>
        <taxon>Xenopus</taxon>
    </lineage>
</organism>